<dbReference type="PANTHER" id="PTHR43132:SF2">
    <property type="entry name" value="ARSENICAL RESISTANCE OPERON REPRESSOR ARSR-RELATED"/>
    <property type="match status" value="1"/>
</dbReference>
<dbReference type="PRINTS" id="PR00778">
    <property type="entry name" value="HTHARSR"/>
</dbReference>
<dbReference type="PANTHER" id="PTHR43132">
    <property type="entry name" value="ARSENICAL RESISTANCE OPERON REPRESSOR ARSR-RELATED"/>
    <property type="match status" value="1"/>
</dbReference>
<evidence type="ECO:0000256" key="1">
    <source>
        <dbReference type="ARBA" id="ARBA00023015"/>
    </source>
</evidence>
<dbReference type="InterPro" id="IPR001845">
    <property type="entry name" value="HTH_ArsR_DNA-bd_dom"/>
</dbReference>
<keyword evidence="1" id="KW-0805">Transcription regulation</keyword>
<dbReference type="EMBL" id="PVZS01000026">
    <property type="protein sequence ID" value="PSC03411.1"/>
    <property type="molecule type" value="Genomic_DNA"/>
</dbReference>
<dbReference type="InterPro" id="IPR011991">
    <property type="entry name" value="ArsR-like_HTH"/>
</dbReference>
<evidence type="ECO:0000313" key="6">
    <source>
        <dbReference type="Proteomes" id="UP000239772"/>
    </source>
</evidence>
<dbReference type="InterPro" id="IPR036390">
    <property type="entry name" value="WH_DNA-bd_sf"/>
</dbReference>
<dbReference type="OrthoDB" id="194599at2"/>
<evidence type="ECO:0000259" key="4">
    <source>
        <dbReference type="PROSITE" id="PS50987"/>
    </source>
</evidence>
<dbReference type="SMART" id="SM00418">
    <property type="entry name" value="HTH_ARSR"/>
    <property type="match status" value="1"/>
</dbReference>
<dbReference type="Pfam" id="PF01022">
    <property type="entry name" value="HTH_5"/>
    <property type="match status" value="1"/>
</dbReference>
<reference evidence="6" key="1">
    <citation type="submission" date="2018-03" db="EMBL/GenBank/DDBJ databases">
        <authorList>
            <person name="Sun L."/>
            <person name="Liu H."/>
            <person name="Chen W."/>
            <person name="Huang K."/>
            <person name="Liu W."/>
            <person name="Gao X."/>
        </authorList>
    </citation>
    <scope>NUCLEOTIDE SEQUENCE [LARGE SCALE GENOMIC DNA]</scope>
    <source>
        <strain evidence="6">SH9</strain>
    </source>
</reference>
<dbReference type="AlphaFoldDB" id="A0A2T1HP62"/>
<evidence type="ECO:0000256" key="3">
    <source>
        <dbReference type="ARBA" id="ARBA00023163"/>
    </source>
</evidence>
<dbReference type="SUPFAM" id="SSF46785">
    <property type="entry name" value="Winged helix' DNA-binding domain"/>
    <property type="match status" value="1"/>
</dbReference>
<accession>A0A2T1HP62</accession>
<sequence>MKAEALAAAADDASAFLKSLASPVRLRILCAISARDASVSELAALLRVRQSVVSQHLALLRKDGLVNARRDGQTVWYAVADARVENVMEALQAAFCPAADDSGPRPTGKR</sequence>
<keyword evidence="2" id="KW-0238">DNA-binding</keyword>
<gene>
    <name evidence="5" type="ORF">SLNSH_19285</name>
</gene>
<dbReference type="RefSeq" id="WP_106338929.1">
    <property type="nucleotide sequence ID" value="NZ_PVZS01000026.1"/>
</dbReference>
<evidence type="ECO:0000256" key="2">
    <source>
        <dbReference type="ARBA" id="ARBA00023125"/>
    </source>
</evidence>
<dbReference type="GO" id="GO:0003677">
    <property type="term" value="F:DNA binding"/>
    <property type="evidence" value="ECO:0007669"/>
    <property type="project" value="UniProtKB-KW"/>
</dbReference>
<dbReference type="Gene3D" id="1.10.10.10">
    <property type="entry name" value="Winged helix-like DNA-binding domain superfamily/Winged helix DNA-binding domain"/>
    <property type="match status" value="1"/>
</dbReference>
<dbReference type="InterPro" id="IPR051011">
    <property type="entry name" value="Metal_resp_trans_reg"/>
</dbReference>
<dbReference type="GO" id="GO:0003700">
    <property type="term" value="F:DNA-binding transcription factor activity"/>
    <property type="evidence" value="ECO:0007669"/>
    <property type="project" value="InterPro"/>
</dbReference>
<dbReference type="PROSITE" id="PS50987">
    <property type="entry name" value="HTH_ARSR_2"/>
    <property type="match status" value="1"/>
</dbReference>
<dbReference type="Proteomes" id="UP000239772">
    <property type="component" value="Unassembled WGS sequence"/>
</dbReference>
<dbReference type="InterPro" id="IPR036388">
    <property type="entry name" value="WH-like_DNA-bd_sf"/>
</dbReference>
<keyword evidence="6" id="KW-1185">Reference proteome</keyword>
<name>A0A2T1HP62_9HYPH</name>
<comment type="caution">
    <text evidence="5">The sequence shown here is derived from an EMBL/GenBank/DDBJ whole genome shotgun (WGS) entry which is preliminary data.</text>
</comment>
<evidence type="ECO:0000313" key="5">
    <source>
        <dbReference type="EMBL" id="PSC03411.1"/>
    </source>
</evidence>
<protein>
    <submittedName>
        <fullName evidence="5">Transcriptional regulator</fullName>
    </submittedName>
</protein>
<proteinExistence type="predicted"/>
<keyword evidence="3" id="KW-0804">Transcription</keyword>
<dbReference type="NCBIfam" id="NF033788">
    <property type="entry name" value="HTH_metalloreg"/>
    <property type="match status" value="1"/>
</dbReference>
<dbReference type="CDD" id="cd00090">
    <property type="entry name" value="HTH_ARSR"/>
    <property type="match status" value="1"/>
</dbReference>
<feature type="domain" description="HTH arsR-type" evidence="4">
    <location>
        <begin position="6"/>
        <end position="99"/>
    </location>
</feature>
<organism evidence="5 6">
    <name type="scientific">Alsobacter soli</name>
    <dbReference type="NCBI Taxonomy" id="2109933"/>
    <lineage>
        <taxon>Bacteria</taxon>
        <taxon>Pseudomonadati</taxon>
        <taxon>Pseudomonadota</taxon>
        <taxon>Alphaproteobacteria</taxon>
        <taxon>Hyphomicrobiales</taxon>
        <taxon>Alsobacteraceae</taxon>
        <taxon>Alsobacter</taxon>
    </lineage>
</organism>